<dbReference type="RefSeq" id="WP_389360234.1">
    <property type="nucleotide sequence ID" value="NZ_JBIACK010000003.1"/>
</dbReference>
<gene>
    <name evidence="1" type="ORF">ACFYKX_09010</name>
</gene>
<keyword evidence="2" id="KW-1185">Reference proteome</keyword>
<dbReference type="EMBL" id="JBIACK010000003">
    <property type="protein sequence ID" value="MFE8700752.1"/>
    <property type="molecule type" value="Genomic_DNA"/>
</dbReference>
<evidence type="ECO:0000313" key="1">
    <source>
        <dbReference type="EMBL" id="MFE8700752.1"/>
    </source>
</evidence>
<name>A0ABW6K988_9BACI</name>
<reference evidence="1 2" key="1">
    <citation type="submission" date="2024-08" db="EMBL/GenBank/DDBJ databases">
        <title>Two novel Cytobacillus novel species.</title>
        <authorList>
            <person name="Liu G."/>
        </authorList>
    </citation>
    <scope>NUCLEOTIDE SEQUENCE [LARGE SCALE GENOMIC DNA]</scope>
    <source>
        <strain evidence="1 2">FJAT-54145</strain>
    </source>
</reference>
<sequence length="214" mass="25936">MFDSTIIECSYEFWPRLDNSEPDVLLRLIDENHQQYLVCIEAKYWSDKSSDEDTTTEVEERQTWQRDQLAREIEDMHKELCHILMEIHQDKLMGTVLVYLTNDTYLHFKELKESVEHVRGIDFPINQLYWLSWKQIYNVIHTLKDFKTKQDEMLLSDLKRLLRKKGLVSFNGFHHHMKFVYPYETKYQSERTEKDLQWSELKEVNKMGWSYGGN</sequence>
<protein>
    <recommendedName>
        <fullName evidence="3">NERD domain-containing protein</fullName>
    </recommendedName>
</protein>
<organism evidence="1 2">
    <name type="scientific">Cytobacillus spartinae</name>
    <dbReference type="NCBI Taxonomy" id="3299023"/>
    <lineage>
        <taxon>Bacteria</taxon>
        <taxon>Bacillati</taxon>
        <taxon>Bacillota</taxon>
        <taxon>Bacilli</taxon>
        <taxon>Bacillales</taxon>
        <taxon>Bacillaceae</taxon>
        <taxon>Cytobacillus</taxon>
    </lineage>
</organism>
<evidence type="ECO:0000313" key="2">
    <source>
        <dbReference type="Proteomes" id="UP001601059"/>
    </source>
</evidence>
<accession>A0ABW6K988</accession>
<evidence type="ECO:0008006" key="3">
    <source>
        <dbReference type="Google" id="ProtNLM"/>
    </source>
</evidence>
<comment type="caution">
    <text evidence="1">The sequence shown here is derived from an EMBL/GenBank/DDBJ whole genome shotgun (WGS) entry which is preliminary data.</text>
</comment>
<dbReference type="Proteomes" id="UP001601059">
    <property type="component" value="Unassembled WGS sequence"/>
</dbReference>
<proteinExistence type="predicted"/>